<dbReference type="Gene3D" id="3.80.10.10">
    <property type="entry name" value="Ribonuclease Inhibitor"/>
    <property type="match status" value="1"/>
</dbReference>
<organism evidence="2">
    <name type="scientific">Capsicum baccatum</name>
    <name type="common">Peruvian pepper</name>
    <dbReference type="NCBI Taxonomy" id="33114"/>
    <lineage>
        <taxon>Eukaryota</taxon>
        <taxon>Viridiplantae</taxon>
        <taxon>Streptophyta</taxon>
        <taxon>Embryophyta</taxon>
        <taxon>Tracheophyta</taxon>
        <taxon>Spermatophyta</taxon>
        <taxon>Magnoliopsida</taxon>
        <taxon>eudicotyledons</taxon>
        <taxon>Gunneridae</taxon>
        <taxon>Pentapetalae</taxon>
        <taxon>asterids</taxon>
        <taxon>lamiids</taxon>
        <taxon>Solanales</taxon>
        <taxon>Solanaceae</taxon>
        <taxon>Solanoideae</taxon>
        <taxon>Capsiceae</taxon>
        <taxon>Capsicum</taxon>
    </lineage>
</organism>
<protein>
    <recommendedName>
        <fullName evidence="3">F-box/FBD/LRR-repeat protein</fullName>
    </recommendedName>
</protein>
<dbReference type="OrthoDB" id="1932213at2759"/>
<proteinExistence type="predicted"/>
<dbReference type="EMBL" id="MLFT02000931">
    <property type="protein sequence ID" value="PHT26215.1"/>
    <property type="molecule type" value="Genomic_DNA"/>
</dbReference>
<feature type="compositionally biased region" description="Polar residues" evidence="1">
    <location>
        <begin position="204"/>
        <end position="215"/>
    </location>
</feature>
<reference evidence="2" key="2">
    <citation type="journal article" date="2017" name="J. Anim. Genet.">
        <title>Multiple reference genome sequences of hot pepper reveal the massive evolution of plant disease resistance genes by retroduplication.</title>
        <authorList>
            <person name="Kim S."/>
            <person name="Park J."/>
            <person name="Yeom S.-I."/>
            <person name="Kim Y.-M."/>
            <person name="Seo E."/>
            <person name="Kim K.-T."/>
            <person name="Kim M.-S."/>
            <person name="Lee J.M."/>
            <person name="Cheong K."/>
            <person name="Shin H.-S."/>
            <person name="Kim S.-B."/>
            <person name="Han K."/>
            <person name="Lee J."/>
            <person name="Park M."/>
            <person name="Lee H.-A."/>
            <person name="Lee H.-Y."/>
            <person name="Lee Y."/>
            <person name="Oh S."/>
            <person name="Lee J.H."/>
            <person name="Choi E."/>
            <person name="Choi E."/>
            <person name="Lee S.E."/>
            <person name="Jeon J."/>
            <person name="Kim H."/>
            <person name="Choi G."/>
            <person name="Song H."/>
            <person name="Lee J."/>
            <person name="Lee S.-C."/>
            <person name="Kwon J.-K."/>
            <person name="Lee H.-Y."/>
            <person name="Koo N."/>
            <person name="Hong Y."/>
            <person name="Kim R.W."/>
            <person name="Kang W.-H."/>
            <person name="Huh J.H."/>
            <person name="Kang B.-C."/>
            <person name="Yang T.-J."/>
            <person name="Lee Y.-H."/>
            <person name="Bennetzen J.L."/>
            <person name="Choi D."/>
        </authorList>
    </citation>
    <scope>NUCLEOTIDE SEQUENCE [LARGE SCALE GENOMIC DNA]</scope>
    <source>
        <strain evidence="2">cv. PBC81</strain>
    </source>
</reference>
<name>A0A2G2UZN9_CAPBA</name>
<evidence type="ECO:0000313" key="2">
    <source>
        <dbReference type="EMBL" id="PHT26215.1"/>
    </source>
</evidence>
<dbReference type="InterPro" id="IPR053772">
    <property type="entry name" value="At1g61320/At1g61330-like"/>
</dbReference>
<comment type="caution">
    <text evidence="2">The sequence shown here is derived from an EMBL/GenBank/DDBJ whole genome shotgun (WGS) entry which is preliminary data.</text>
</comment>
<reference evidence="2" key="1">
    <citation type="journal article" date="2017" name="Genome Biol.">
        <title>New reference genome sequences of hot pepper reveal the massive evolution of plant disease-resistance genes by retroduplication.</title>
        <authorList>
            <person name="Kim S."/>
            <person name="Park J."/>
            <person name="Yeom S.I."/>
            <person name="Kim Y.M."/>
            <person name="Seo E."/>
            <person name="Kim K.T."/>
            <person name="Kim M.S."/>
            <person name="Lee J.M."/>
            <person name="Cheong K."/>
            <person name="Shin H.S."/>
            <person name="Kim S.B."/>
            <person name="Han K."/>
            <person name="Lee J."/>
            <person name="Park M."/>
            <person name="Lee H.A."/>
            <person name="Lee H.Y."/>
            <person name="Lee Y."/>
            <person name="Oh S."/>
            <person name="Lee J.H."/>
            <person name="Choi E."/>
            <person name="Choi E."/>
            <person name="Lee S.E."/>
            <person name="Jeon J."/>
            <person name="Kim H."/>
            <person name="Choi G."/>
            <person name="Song H."/>
            <person name="Lee J."/>
            <person name="Lee S.C."/>
            <person name="Kwon J.K."/>
            <person name="Lee H.Y."/>
            <person name="Koo N."/>
            <person name="Hong Y."/>
            <person name="Kim R.W."/>
            <person name="Kang W.H."/>
            <person name="Huh J.H."/>
            <person name="Kang B.C."/>
            <person name="Yang T.J."/>
            <person name="Lee Y.H."/>
            <person name="Bennetzen J.L."/>
            <person name="Choi D."/>
        </authorList>
    </citation>
    <scope>NUCLEOTIDE SEQUENCE [LARGE SCALE GENOMIC DNA]</scope>
    <source>
        <strain evidence="2">PBC81</strain>
        <tissue evidence="2">Leaf</tissue>
    </source>
</reference>
<dbReference type="InterPro" id="IPR032675">
    <property type="entry name" value="LRR_dom_sf"/>
</dbReference>
<evidence type="ECO:0008006" key="3">
    <source>
        <dbReference type="Google" id="ProtNLM"/>
    </source>
</evidence>
<dbReference type="PANTHER" id="PTHR34145:SF28">
    <property type="entry name" value="F-BOX DOMAIN-CONTAINING PROTEIN"/>
    <property type="match status" value="1"/>
</dbReference>
<sequence>MHSISKLGVERLHLNFRGGKIPTSKYLNLHRNTFFEFSPELLSQASSLKSLFLSVCVVQPSVTLRLNSLKTLFLIGVLLEMGQLEGLEEIDLQATKLHEFECFFNNRVRFYFSSIPVLEHVKISLRGDASMPYIFGEFAVNLPAQVTYFPTEMQIFRNPRMLVLLFESTYNFDIFKVSPVLDVCPVLQSLQILGSGIMDEDNSNELASPVTSVKNDSMAEEH</sequence>
<gene>
    <name evidence="2" type="ORF">CQW23_34165</name>
</gene>
<evidence type="ECO:0000256" key="1">
    <source>
        <dbReference type="SAM" id="MobiDB-lite"/>
    </source>
</evidence>
<dbReference type="PANTHER" id="PTHR34145">
    <property type="entry name" value="OS02G0105600 PROTEIN"/>
    <property type="match status" value="1"/>
</dbReference>
<feature type="region of interest" description="Disordered" evidence="1">
    <location>
        <begin position="203"/>
        <end position="222"/>
    </location>
</feature>
<dbReference type="AlphaFoldDB" id="A0A2G2UZN9"/>
<accession>A0A2G2UZN9</accession>
<dbReference type="SUPFAM" id="SSF52047">
    <property type="entry name" value="RNI-like"/>
    <property type="match status" value="1"/>
</dbReference>